<name>A0A8H6C2A8_CANAX</name>
<comment type="caution">
    <text evidence="7">The sequence shown here is derived from an EMBL/GenBank/DDBJ whole genome shotgun (WGS) entry which is preliminary data.</text>
</comment>
<protein>
    <submittedName>
        <fullName evidence="7">pH-response regulator protein palI/RIM9</fullName>
    </submittedName>
</protein>
<gene>
    <name evidence="7" type="primary">RIM9</name>
    <name evidence="7" type="ORF">FOB64_002060</name>
</gene>
<dbReference type="Proteomes" id="UP000536275">
    <property type="component" value="Unassembled WGS sequence"/>
</dbReference>
<organism evidence="7 8">
    <name type="scientific">Candida albicans</name>
    <name type="common">Yeast</name>
    <dbReference type="NCBI Taxonomy" id="5476"/>
    <lineage>
        <taxon>Eukaryota</taxon>
        <taxon>Fungi</taxon>
        <taxon>Dikarya</taxon>
        <taxon>Ascomycota</taxon>
        <taxon>Saccharomycotina</taxon>
        <taxon>Pichiomycetes</taxon>
        <taxon>Debaryomycetaceae</taxon>
        <taxon>Candida/Lodderomyces clade</taxon>
        <taxon>Candida</taxon>
    </lineage>
</organism>
<dbReference type="GO" id="GO:0035838">
    <property type="term" value="C:growing cell tip"/>
    <property type="evidence" value="ECO:0007669"/>
    <property type="project" value="TreeGrafter"/>
</dbReference>
<evidence type="ECO:0000313" key="7">
    <source>
        <dbReference type="EMBL" id="KAF6071002.1"/>
    </source>
</evidence>
<evidence type="ECO:0000256" key="3">
    <source>
        <dbReference type="ARBA" id="ARBA00022989"/>
    </source>
</evidence>
<dbReference type="AlphaFoldDB" id="A0A8H6C2A8"/>
<feature type="chain" id="PRO_5034477490" evidence="6">
    <location>
        <begin position="26"/>
        <end position="346"/>
    </location>
</feature>
<evidence type="ECO:0000256" key="6">
    <source>
        <dbReference type="SAM" id="SignalP"/>
    </source>
</evidence>
<dbReference type="GO" id="GO:0032153">
    <property type="term" value="C:cell division site"/>
    <property type="evidence" value="ECO:0007669"/>
    <property type="project" value="TreeGrafter"/>
</dbReference>
<dbReference type="PANTHER" id="PTHR28013:SF3">
    <property type="entry name" value="PROTEIN DCV1-RELATED"/>
    <property type="match status" value="1"/>
</dbReference>
<feature type="signal peptide" evidence="6">
    <location>
        <begin position="1"/>
        <end position="25"/>
    </location>
</feature>
<keyword evidence="3 5" id="KW-1133">Transmembrane helix</keyword>
<dbReference type="PANTHER" id="PTHR28013">
    <property type="entry name" value="PROTEIN DCV1-RELATED"/>
    <property type="match status" value="1"/>
</dbReference>
<feature type="transmembrane region" description="Helical" evidence="5">
    <location>
        <begin position="185"/>
        <end position="211"/>
    </location>
</feature>
<dbReference type="InterPro" id="IPR051380">
    <property type="entry name" value="pH-response_reg_palI/RIM9"/>
</dbReference>
<evidence type="ECO:0000313" key="8">
    <source>
        <dbReference type="Proteomes" id="UP000536275"/>
    </source>
</evidence>
<comment type="subcellular location">
    <subcellularLocation>
        <location evidence="1">Membrane</location>
        <topology evidence="1">Multi-pass membrane protein</topology>
    </subcellularLocation>
</comment>
<reference evidence="7 8" key="1">
    <citation type="submission" date="2020-03" db="EMBL/GenBank/DDBJ databases">
        <title>FDA dAtabase for Regulatory Grade micrObial Sequences (FDA-ARGOS): Supporting development and validation of Infectious Disease Dx tests.</title>
        <authorList>
            <person name="Campos J."/>
            <person name="Goldberg B."/>
            <person name="Tallon L."/>
            <person name="Sadzewicz L."/>
            <person name="Vavikolanu K."/>
            <person name="Mehta A."/>
            <person name="Aluvathingal J."/>
            <person name="Nadendla S."/>
            <person name="Nandy P."/>
            <person name="Geyer C."/>
            <person name="Yan Y."/>
            <person name="Sichtig H."/>
        </authorList>
    </citation>
    <scope>NUCLEOTIDE SEQUENCE [LARGE SCALE GENOMIC DNA]</scope>
    <source>
        <strain evidence="7 8">FDAARGOS_656</strain>
    </source>
</reference>
<feature type="transmembrane region" description="Helical" evidence="5">
    <location>
        <begin position="100"/>
        <end position="126"/>
    </location>
</feature>
<evidence type="ECO:0000256" key="4">
    <source>
        <dbReference type="ARBA" id="ARBA00023136"/>
    </source>
</evidence>
<keyword evidence="6" id="KW-0732">Signal</keyword>
<evidence type="ECO:0000256" key="2">
    <source>
        <dbReference type="ARBA" id="ARBA00022692"/>
    </source>
</evidence>
<keyword evidence="4 5" id="KW-0472">Membrane</keyword>
<evidence type="ECO:0000256" key="1">
    <source>
        <dbReference type="ARBA" id="ARBA00004141"/>
    </source>
</evidence>
<proteinExistence type="predicted"/>
<dbReference type="Pfam" id="PF06687">
    <property type="entry name" value="SUR7"/>
    <property type="match status" value="1"/>
</dbReference>
<keyword evidence="2 5" id="KW-0812">Transmembrane</keyword>
<evidence type="ECO:0000256" key="5">
    <source>
        <dbReference type="SAM" id="Phobius"/>
    </source>
</evidence>
<dbReference type="EMBL" id="JABWAD010000022">
    <property type="protein sequence ID" value="KAF6071002.1"/>
    <property type="molecule type" value="Genomic_DNA"/>
</dbReference>
<sequence>MFKAFIALLILLIVCWVIQLLPVIAVPFTTPDANIYLSYYNNYKFGVFGICNVERHICSKPSIGYPSTNSTFYAYDNDESFGTGGIVLPSDVRYTISKLLVVHVVAFCFSSLLLIVIFGLIIILFFKYIKTKKDLEGIQLNDSSHEITIHSDEEDNNNNNIDNTNHNNKRASVTINKTIFDLTPFLNLMLVFTFFSVLTTLLAFLADILLFTPNLSYLGWLQLIPIVSMALVTSMLCFIKRSISSRKFFESEYRYANDDMRIMRKTYVDEFWNDNASDDGFYVYTDGFYTRNGDNVQQPTSNTAGSLLSEHHDVSIVEPRTFLDTDDSRRGSSPHEFIELQNLRPV</sequence>
<dbReference type="GO" id="GO:0005886">
    <property type="term" value="C:plasma membrane"/>
    <property type="evidence" value="ECO:0007669"/>
    <property type="project" value="InterPro"/>
</dbReference>
<feature type="transmembrane region" description="Helical" evidence="5">
    <location>
        <begin position="217"/>
        <end position="239"/>
    </location>
</feature>
<accession>A0A8H6C2A8</accession>
<dbReference type="InterPro" id="IPR009571">
    <property type="entry name" value="SUR7/Rim9-like_fungi"/>
</dbReference>